<feature type="compositionally biased region" description="Basic and acidic residues" evidence="1">
    <location>
        <begin position="248"/>
        <end position="259"/>
    </location>
</feature>
<evidence type="ECO:0000256" key="1">
    <source>
        <dbReference type="SAM" id="MobiDB-lite"/>
    </source>
</evidence>
<dbReference type="OrthoDB" id="1751576at2759"/>
<evidence type="ECO:0000259" key="2">
    <source>
        <dbReference type="Pfam" id="PF26130"/>
    </source>
</evidence>
<dbReference type="Proteomes" id="UP001153076">
    <property type="component" value="Unassembled WGS sequence"/>
</dbReference>
<feature type="compositionally biased region" description="Acidic residues" evidence="1">
    <location>
        <begin position="227"/>
        <end position="247"/>
    </location>
</feature>
<feature type="compositionally biased region" description="Acidic residues" evidence="1">
    <location>
        <begin position="151"/>
        <end position="160"/>
    </location>
</feature>
<comment type="caution">
    <text evidence="3">The sequence shown here is derived from an EMBL/GenBank/DDBJ whole genome shotgun (WGS) entry which is preliminary data.</text>
</comment>
<evidence type="ECO:0000313" key="3">
    <source>
        <dbReference type="EMBL" id="KAJ8436261.1"/>
    </source>
</evidence>
<accession>A0A9Q1QCD6</accession>
<dbReference type="Pfam" id="PF26130">
    <property type="entry name" value="PB1-like"/>
    <property type="match status" value="1"/>
</dbReference>
<evidence type="ECO:0000313" key="4">
    <source>
        <dbReference type="Proteomes" id="UP001153076"/>
    </source>
</evidence>
<name>A0A9Q1QCD6_9CARY</name>
<keyword evidence="4" id="KW-1185">Reference proteome</keyword>
<proteinExistence type="predicted"/>
<gene>
    <name evidence="3" type="ORF">Cgig2_011533</name>
</gene>
<sequence>MGDDSIILHLHHGGKFAKERKLNYEGGSCRIIEPVNVNRLSFFELKGITCEKISYAGLLDFFYVIPGCSMESGLRRLFIEEESVEMVKYCMGKKQIHVYTVHGVDPRLESPLPWNNLVGGDAGSSDDDSDYHPYGEDDHDSDNNWVVNEVATDDIDDNGAGEEAATCDGDDTEIKDVETSDDEWQMTKEQVGEFRKQNSKISETKSTAVENENIIDEAVGGGTELQSEYEDSEVEMETPGESDEEDNMFLRRKESTQSR</sequence>
<dbReference type="InterPro" id="IPR058594">
    <property type="entry name" value="PB1-like_dom_pln"/>
</dbReference>
<feature type="region of interest" description="Disordered" evidence="1">
    <location>
        <begin position="115"/>
        <end position="173"/>
    </location>
</feature>
<organism evidence="3 4">
    <name type="scientific">Carnegiea gigantea</name>
    <dbReference type="NCBI Taxonomy" id="171969"/>
    <lineage>
        <taxon>Eukaryota</taxon>
        <taxon>Viridiplantae</taxon>
        <taxon>Streptophyta</taxon>
        <taxon>Embryophyta</taxon>
        <taxon>Tracheophyta</taxon>
        <taxon>Spermatophyta</taxon>
        <taxon>Magnoliopsida</taxon>
        <taxon>eudicotyledons</taxon>
        <taxon>Gunneridae</taxon>
        <taxon>Pentapetalae</taxon>
        <taxon>Caryophyllales</taxon>
        <taxon>Cactineae</taxon>
        <taxon>Cactaceae</taxon>
        <taxon>Cactoideae</taxon>
        <taxon>Echinocereeae</taxon>
        <taxon>Carnegiea</taxon>
    </lineage>
</organism>
<reference evidence="3" key="1">
    <citation type="submission" date="2022-04" db="EMBL/GenBank/DDBJ databases">
        <title>Carnegiea gigantea Genome sequencing and assembly v2.</title>
        <authorList>
            <person name="Copetti D."/>
            <person name="Sanderson M.J."/>
            <person name="Burquez A."/>
            <person name="Wojciechowski M.F."/>
        </authorList>
    </citation>
    <scope>NUCLEOTIDE SEQUENCE</scope>
    <source>
        <strain evidence="3">SGP5-SGP5p</strain>
        <tissue evidence="3">Aerial part</tissue>
    </source>
</reference>
<dbReference type="AlphaFoldDB" id="A0A9Q1QCD6"/>
<protein>
    <recommendedName>
        <fullName evidence="2">PB1-like domain-containing protein</fullName>
    </recommendedName>
</protein>
<feature type="domain" description="PB1-like" evidence="2">
    <location>
        <begin position="3"/>
        <end position="102"/>
    </location>
</feature>
<feature type="region of interest" description="Disordered" evidence="1">
    <location>
        <begin position="211"/>
        <end position="259"/>
    </location>
</feature>
<dbReference type="EMBL" id="JAKOGI010000354">
    <property type="protein sequence ID" value="KAJ8436261.1"/>
    <property type="molecule type" value="Genomic_DNA"/>
</dbReference>